<dbReference type="Proteomes" id="UP000020773">
    <property type="component" value="Unassembled WGS sequence"/>
</dbReference>
<dbReference type="CDD" id="cd13120">
    <property type="entry name" value="BF2867_like_N"/>
    <property type="match status" value="1"/>
</dbReference>
<feature type="domain" description="Fibrobacter succinogenes major paralogous" evidence="1">
    <location>
        <begin position="456"/>
        <end position="628"/>
    </location>
</feature>
<evidence type="ECO:0000259" key="1">
    <source>
        <dbReference type="Pfam" id="PF09603"/>
    </source>
</evidence>
<dbReference type="Pfam" id="PF13149">
    <property type="entry name" value="Mfa_like_1"/>
    <property type="match status" value="1"/>
</dbReference>
<dbReference type="RefSeq" id="WP_008657207.1">
    <property type="nucleotide sequence ID" value="NZ_JGDB01000444.1"/>
</dbReference>
<dbReference type="InterPro" id="IPR042278">
    <property type="entry name" value="Mfa-like_1_N"/>
</dbReference>
<gene>
    <name evidence="2" type="ORF">M125_5880</name>
</gene>
<sequence length="629" mass="70446">MKNKSIASFMIKIVMMPLLFTISCVNEISEDPVDIPGEIPIRLSTQILCNHTRAINNEFQEKDAIGLYVLTQLSTINQKRYIDNMRFTCSQATGFEPEETIYYPKGDGKCDFISYYPFQETGINQDQSIMQVQIHTDQSSVSKHSLSDFMIATNSDITPSQNMVSMEYKHKLCKLKITIKPAPGEDIDELLNDNPSLSLNGFHSDASYDFLTDRFEPSGQTISVTPHGEWKIENNALTGKEVILIPEKIESDNHYINIDINGKSYSCPFPDNFQLASEKNCSIAIIYKSSEGIQINNFDHSITDWTEGDSGETTAQETSGVIHLSALKFSKSNVYKAINEGTQVAEICKEYLLADNIDAQAIVVYPVLNGATDLNNGTVICLLDEPASIHGGKVSWNKVNNALDYTPGNQSIISDFYITQDNSISISKPENPLPVRLQEEVLTDIRNTETQTYPIVKIGIQYWMGRSLEATHYTDGKAITLKKDFTTTAGYYTGKFKDAPQDFYFYNSEAVISGKLSPQGWSIPTETEWELLKQYINNDASKLKFGPWSSDENGDKLPILNITGFNGVPEGYILKSKNGYTNGLYTVVYWSTNSSGNQTNRAIYLLHTTNEIKDGNITDRALSVRCIRK</sequence>
<dbReference type="NCBIfam" id="TIGR02145">
    <property type="entry name" value="Fib_succ_major"/>
    <property type="match status" value="1"/>
</dbReference>
<dbReference type="InterPro" id="IPR011871">
    <property type="entry name" value="Fib_succ_major"/>
</dbReference>
<dbReference type="Gene3D" id="2.60.40.2620">
    <property type="entry name" value="Fimbrillin-like"/>
    <property type="match status" value="1"/>
</dbReference>
<accession>A0A015X4L3</accession>
<protein>
    <submittedName>
        <fullName evidence="2">Fibrobacter succinogenes major paralogous domain protein</fullName>
    </submittedName>
</protein>
<evidence type="ECO:0000313" key="2">
    <source>
        <dbReference type="EMBL" id="EXY87505.1"/>
    </source>
</evidence>
<proteinExistence type="predicted"/>
<organism evidence="2 3">
    <name type="scientific">Bacteroides fragilis str. 3998T(B)3</name>
    <dbReference type="NCBI Taxonomy" id="1339316"/>
    <lineage>
        <taxon>Bacteria</taxon>
        <taxon>Pseudomonadati</taxon>
        <taxon>Bacteroidota</taxon>
        <taxon>Bacteroidia</taxon>
        <taxon>Bacteroidales</taxon>
        <taxon>Bacteroidaceae</taxon>
        <taxon>Bacteroides</taxon>
    </lineage>
</organism>
<dbReference type="AlphaFoldDB" id="A0A015X4L3"/>
<dbReference type="Pfam" id="PF09603">
    <property type="entry name" value="Fib_succ_major"/>
    <property type="match status" value="1"/>
</dbReference>
<dbReference type="InterPro" id="IPR025049">
    <property type="entry name" value="Mfa-like_1"/>
</dbReference>
<name>A0A015X4L3_BACFG</name>
<dbReference type="Gene3D" id="2.60.40.2630">
    <property type="match status" value="1"/>
</dbReference>
<dbReference type="PROSITE" id="PS51257">
    <property type="entry name" value="PROKAR_LIPOPROTEIN"/>
    <property type="match status" value="1"/>
</dbReference>
<dbReference type="SMR" id="A0A015X4L3"/>
<dbReference type="GeneID" id="60367262"/>
<dbReference type="EMBL" id="JGDB01000444">
    <property type="protein sequence ID" value="EXY87505.1"/>
    <property type="molecule type" value="Genomic_DNA"/>
</dbReference>
<reference evidence="2 3" key="1">
    <citation type="submission" date="2014-02" db="EMBL/GenBank/DDBJ databases">
        <authorList>
            <person name="Sears C."/>
            <person name="Carroll K."/>
            <person name="Sack B.R."/>
            <person name="Qadri F."/>
            <person name="Myers L.L."/>
            <person name="Chung G.-T."/>
            <person name="Escheverria P."/>
            <person name="Fraser C.M."/>
            <person name="Sadzewicz L."/>
            <person name="Shefchek K.A."/>
            <person name="Tallon L."/>
            <person name="Das S.P."/>
            <person name="Daugherty S."/>
            <person name="Mongodin E.F."/>
        </authorList>
    </citation>
    <scope>NUCLEOTIDE SEQUENCE [LARGE SCALE GENOMIC DNA]</scope>
    <source>
        <strain evidence="3">3998T(B)3</strain>
    </source>
</reference>
<dbReference type="PATRIC" id="fig|1339316.3.peg.5490"/>
<evidence type="ECO:0000313" key="3">
    <source>
        <dbReference type="Proteomes" id="UP000020773"/>
    </source>
</evidence>
<comment type="caution">
    <text evidence="2">The sequence shown here is derived from an EMBL/GenBank/DDBJ whole genome shotgun (WGS) entry which is preliminary data.</text>
</comment>
<dbReference type="CDD" id="cd13121">
    <property type="entry name" value="BF2867_like_C"/>
    <property type="match status" value="1"/>
</dbReference>